<dbReference type="GeneID" id="79867615"/>
<dbReference type="Proteomes" id="UP001159179">
    <property type="component" value="Unassembled WGS sequence"/>
</dbReference>
<accession>A0AAW6SPT8</accession>
<evidence type="ECO:0000313" key="2">
    <source>
        <dbReference type="Proteomes" id="UP001159179"/>
    </source>
</evidence>
<protein>
    <submittedName>
        <fullName evidence="1">Uncharacterized protein</fullName>
    </submittedName>
</protein>
<gene>
    <name evidence="1" type="ORF">P5X88_07810</name>
</gene>
<proteinExistence type="predicted"/>
<evidence type="ECO:0000313" key="1">
    <source>
        <dbReference type="EMBL" id="MDH5160840.1"/>
    </source>
</evidence>
<comment type="caution">
    <text evidence="1">The sequence shown here is derived from an EMBL/GenBank/DDBJ whole genome shotgun (WGS) entry which is preliminary data.</text>
</comment>
<dbReference type="AlphaFoldDB" id="A0AAW6SPT8"/>
<organism evidence="1 2">
    <name type="scientific">Heyndrickxia oleronia</name>
    <dbReference type="NCBI Taxonomy" id="38875"/>
    <lineage>
        <taxon>Bacteria</taxon>
        <taxon>Bacillati</taxon>
        <taxon>Bacillota</taxon>
        <taxon>Bacilli</taxon>
        <taxon>Bacillales</taxon>
        <taxon>Bacillaceae</taxon>
        <taxon>Heyndrickxia</taxon>
    </lineage>
</organism>
<reference evidence="1" key="1">
    <citation type="submission" date="2023-03" db="EMBL/GenBank/DDBJ databases">
        <title>Bacterial isolates from washroom surfaces on a university campus.</title>
        <authorList>
            <person name="Holman D.B."/>
            <person name="Gzyl K.E."/>
            <person name="Taheri A.E."/>
        </authorList>
    </citation>
    <scope>NUCLEOTIDE SEQUENCE</scope>
    <source>
        <strain evidence="1">RD03</strain>
    </source>
</reference>
<name>A0AAW6SPT8_9BACI</name>
<sequence>MGLNDMIPKPPDVVTIVSERNPLNPKSPRTIVEVTIIGEAGKCERFLRSSEPYQKAAKGLIRSGFDKICEQNSDIYGVTIFSRDL</sequence>
<dbReference type="EMBL" id="JAROYP010000003">
    <property type="protein sequence ID" value="MDH5160840.1"/>
    <property type="molecule type" value="Genomic_DNA"/>
</dbReference>
<dbReference type="RefSeq" id="WP_212943709.1">
    <property type="nucleotide sequence ID" value="NZ_BOQX01000003.1"/>
</dbReference>